<proteinExistence type="predicted"/>
<protein>
    <submittedName>
        <fullName evidence="1">Uncharacterized protein</fullName>
    </submittedName>
</protein>
<evidence type="ECO:0000313" key="1">
    <source>
        <dbReference type="EMBL" id="MBW89990.1"/>
    </source>
</evidence>
<organism evidence="1">
    <name type="scientific">Rhizophora mucronata</name>
    <name type="common">Asiatic mangrove</name>
    <dbReference type="NCBI Taxonomy" id="61149"/>
    <lineage>
        <taxon>Eukaryota</taxon>
        <taxon>Viridiplantae</taxon>
        <taxon>Streptophyta</taxon>
        <taxon>Embryophyta</taxon>
        <taxon>Tracheophyta</taxon>
        <taxon>Spermatophyta</taxon>
        <taxon>Magnoliopsida</taxon>
        <taxon>eudicotyledons</taxon>
        <taxon>Gunneridae</taxon>
        <taxon>Pentapetalae</taxon>
        <taxon>rosids</taxon>
        <taxon>fabids</taxon>
        <taxon>Malpighiales</taxon>
        <taxon>Rhizophoraceae</taxon>
        <taxon>Rhizophora</taxon>
    </lineage>
</organism>
<sequence>MALVELFPEAIQITQHFLVH</sequence>
<dbReference type="AlphaFoldDB" id="A0A2P2J935"/>
<accession>A0A2P2J935</accession>
<dbReference type="EMBL" id="GGEC01009507">
    <property type="protein sequence ID" value="MBW89990.1"/>
    <property type="molecule type" value="Transcribed_RNA"/>
</dbReference>
<reference evidence="1" key="1">
    <citation type="submission" date="2018-02" db="EMBL/GenBank/DDBJ databases">
        <title>Rhizophora mucronata_Transcriptome.</title>
        <authorList>
            <person name="Meera S.P."/>
            <person name="Sreeshan A."/>
            <person name="Augustine A."/>
        </authorList>
    </citation>
    <scope>NUCLEOTIDE SEQUENCE</scope>
    <source>
        <tissue evidence="1">Leaf</tissue>
    </source>
</reference>
<name>A0A2P2J935_RHIMU</name>